<dbReference type="Pfam" id="PF04720">
    <property type="entry name" value="PDDEXK_6"/>
    <property type="match status" value="1"/>
</dbReference>
<gene>
    <name evidence="1" type="ORF">DARMORV10_C06P51300.1</name>
</gene>
<dbReference type="AlphaFoldDB" id="A0A816QW25"/>
<proteinExistence type="predicted"/>
<dbReference type="Proteomes" id="UP001295469">
    <property type="component" value="Chromosome C06"/>
</dbReference>
<name>A0A816QW25_BRANA</name>
<protein>
    <submittedName>
        <fullName evidence="1">(rape) hypothetical protein</fullName>
    </submittedName>
</protein>
<dbReference type="PANTHER" id="PTHR31579">
    <property type="entry name" value="OS03G0796600 PROTEIN"/>
    <property type="match status" value="1"/>
</dbReference>
<dbReference type="Gramene" id="CDX88344">
    <property type="protein sequence ID" value="CDX88344"/>
    <property type="gene ID" value="GSBRNA2T00147861001"/>
</dbReference>
<dbReference type="EMBL" id="HG994370">
    <property type="protein sequence ID" value="CAF2065406.1"/>
    <property type="molecule type" value="Genomic_DNA"/>
</dbReference>
<sequence>MGSLGKEDLDKLVLDYIEPPVTVHPVTVPPVTVPNHMEKSSTALVTLQEILRTKGEKEKEMEEKVKSFIRRRLSYEGDDEKRDVMKKIVSKLRSDGYNDVSIYRTSWDSSFDRREGCSRMFKCKRKYEYIEVMVATGRGGGGDDRSKMKRLIVDLDFKSQFELAKQTEGYKDVTQMLPTVFVATEERLKRVVSLVSGEMTQSMKKEGMSRPPWRTTRYMLAKWLPEKRVSGSKKGSWSMFDDDGGEAVETTSGIGFKTTCGFQLS</sequence>
<dbReference type="InterPro" id="IPR006502">
    <property type="entry name" value="PDDEXK-like"/>
</dbReference>
<reference evidence="1" key="1">
    <citation type="submission" date="2021-01" db="EMBL/GenBank/DDBJ databases">
        <authorList>
            <consortium name="Genoscope - CEA"/>
            <person name="William W."/>
        </authorList>
    </citation>
    <scope>NUCLEOTIDE SEQUENCE</scope>
</reference>
<dbReference type="PANTHER" id="PTHR31579:SF34">
    <property type="entry name" value="T14N5.3 PROTEIN"/>
    <property type="match status" value="1"/>
</dbReference>
<accession>A0A816QW25</accession>
<evidence type="ECO:0000313" key="1">
    <source>
        <dbReference type="EMBL" id="CAF2065406.1"/>
    </source>
</evidence>
<dbReference type="NCBIfam" id="TIGR01615">
    <property type="entry name" value="A_thal_3542"/>
    <property type="match status" value="1"/>
</dbReference>
<organism evidence="1">
    <name type="scientific">Brassica napus</name>
    <name type="common">Rape</name>
    <dbReference type="NCBI Taxonomy" id="3708"/>
    <lineage>
        <taxon>Eukaryota</taxon>
        <taxon>Viridiplantae</taxon>
        <taxon>Streptophyta</taxon>
        <taxon>Embryophyta</taxon>
        <taxon>Tracheophyta</taxon>
        <taxon>Spermatophyta</taxon>
        <taxon>Magnoliopsida</taxon>
        <taxon>eudicotyledons</taxon>
        <taxon>Gunneridae</taxon>
        <taxon>Pentapetalae</taxon>
        <taxon>rosids</taxon>
        <taxon>malvids</taxon>
        <taxon>Brassicales</taxon>
        <taxon>Brassicaceae</taxon>
        <taxon>Brassiceae</taxon>
        <taxon>Brassica</taxon>
    </lineage>
</organism>